<accession>A0ABQ1J072</accession>
<name>A0ABQ1J072_9GAMM</name>
<evidence type="ECO:0000256" key="1">
    <source>
        <dbReference type="ARBA" id="ARBA00022500"/>
    </source>
</evidence>
<keyword evidence="2" id="KW-0378">Hydrolase</keyword>
<dbReference type="PANTHER" id="PTHR43693">
    <property type="entry name" value="PROTEIN PHOSPHATASE CHEZ"/>
    <property type="match status" value="1"/>
</dbReference>
<sequence length="208" mass="23055">MNIVLTADEHELVVELMHIGVGRVANILSNMVRDEVRLSVPQLQVLSPAEASDNFCRDMPGVLAGVMQHFSGFTSGRAAVLFPEARSLELVRAILGEDMSIGEISELEQETLAELGNIFLNNCLVTLANLLNQKIQTDLPLVFNIDTPHLLSHLLPVAERSSSFIMLMKIHFSLRERNLEGYLAFIVDVQSADKFVAALQDYPVELVE</sequence>
<dbReference type="Gene3D" id="3.40.1550.10">
    <property type="entry name" value="CheC-like"/>
    <property type="match status" value="1"/>
</dbReference>
<evidence type="ECO:0000313" key="3">
    <source>
        <dbReference type="EMBL" id="GGB54008.1"/>
    </source>
</evidence>
<dbReference type="RefSeq" id="WP_188630857.1">
    <property type="nucleotide sequence ID" value="NZ_BMKE01000038.1"/>
</dbReference>
<proteinExistence type="predicted"/>
<reference evidence="4" key="1">
    <citation type="journal article" date="2019" name="Int. J. Syst. Evol. Microbiol.">
        <title>The Global Catalogue of Microorganisms (GCM) 10K type strain sequencing project: providing services to taxonomists for standard genome sequencing and annotation.</title>
        <authorList>
            <consortium name="The Broad Institute Genomics Platform"/>
            <consortium name="The Broad Institute Genome Sequencing Center for Infectious Disease"/>
            <person name="Wu L."/>
            <person name="Ma J."/>
        </authorList>
    </citation>
    <scope>NUCLEOTIDE SEQUENCE [LARGE SCALE GENOMIC DNA]</scope>
    <source>
        <strain evidence="4">CGMCC 1.15923</strain>
    </source>
</reference>
<keyword evidence="1" id="KW-0145">Chemotaxis</keyword>
<keyword evidence="4" id="KW-1185">Reference proteome</keyword>
<dbReference type="Proteomes" id="UP000646152">
    <property type="component" value="Unassembled WGS sequence"/>
</dbReference>
<gene>
    <name evidence="3" type="ORF">GCM10011502_28960</name>
</gene>
<dbReference type="PANTHER" id="PTHR43693:SF1">
    <property type="entry name" value="PROTEIN PHOSPHATASE CHEZ"/>
    <property type="match status" value="1"/>
</dbReference>
<evidence type="ECO:0008006" key="5">
    <source>
        <dbReference type="Google" id="ProtNLM"/>
    </source>
</evidence>
<dbReference type="InterPro" id="IPR028976">
    <property type="entry name" value="CheC-like_sf"/>
</dbReference>
<dbReference type="InterPro" id="IPR050992">
    <property type="entry name" value="CheZ_family_phosphatases"/>
</dbReference>
<organism evidence="3 4">
    <name type="scientific">Oceanisphaera marina</name>
    <dbReference type="NCBI Taxonomy" id="2017550"/>
    <lineage>
        <taxon>Bacteria</taxon>
        <taxon>Pseudomonadati</taxon>
        <taxon>Pseudomonadota</taxon>
        <taxon>Gammaproteobacteria</taxon>
        <taxon>Aeromonadales</taxon>
        <taxon>Aeromonadaceae</taxon>
        <taxon>Oceanisphaera</taxon>
    </lineage>
</organism>
<protein>
    <recommendedName>
        <fullName evidence="5">Chemotaxis protein CheC</fullName>
    </recommendedName>
</protein>
<dbReference type="EMBL" id="BMKE01000038">
    <property type="protein sequence ID" value="GGB54008.1"/>
    <property type="molecule type" value="Genomic_DNA"/>
</dbReference>
<evidence type="ECO:0000256" key="2">
    <source>
        <dbReference type="ARBA" id="ARBA00022801"/>
    </source>
</evidence>
<comment type="caution">
    <text evidence="3">The sequence shown here is derived from an EMBL/GenBank/DDBJ whole genome shotgun (WGS) entry which is preliminary data.</text>
</comment>
<evidence type="ECO:0000313" key="4">
    <source>
        <dbReference type="Proteomes" id="UP000646152"/>
    </source>
</evidence>
<dbReference type="CDD" id="cd17910">
    <property type="entry name" value="CheC_ClassII"/>
    <property type="match status" value="1"/>
</dbReference>
<dbReference type="SUPFAM" id="SSF103039">
    <property type="entry name" value="CheC-like"/>
    <property type="match status" value="1"/>
</dbReference>